<dbReference type="PANTHER" id="PTHR23516:SF1">
    <property type="entry name" value="MOLYBDATE-ANION TRANSPORTER"/>
    <property type="match status" value="1"/>
</dbReference>
<dbReference type="SUPFAM" id="SSF103473">
    <property type="entry name" value="MFS general substrate transporter"/>
    <property type="match status" value="1"/>
</dbReference>
<evidence type="ECO:0000313" key="13">
    <source>
        <dbReference type="EMBL" id="EFC48142.1"/>
    </source>
</evidence>
<evidence type="ECO:0000256" key="9">
    <source>
        <dbReference type="ARBA" id="ARBA00023136"/>
    </source>
</evidence>
<dbReference type="AlphaFoldDB" id="D2V4Q2"/>
<dbReference type="eggNOG" id="KOG4332">
    <property type="taxonomic scope" value="Eukaryota"/>
</dbReference>
<evidence type="ECO:0000256" key="5">
    <source>
        <dbReference type="ARBA" id="ARBA00022475"/>
    </source>
</evidence>
<evidence type="ECO:0000256" key="7">
    <source>
        <dbReference type="ARBA" id="ARBA00022989"/>
    </source>
</evidence>
<dbReference type="OrthoDB" id="263957at2759"/>
<sequence>MLLLINGILLVICLLLNCVGYYNRNVTTTTLSSTTTNLTQSTLNTFAKFQNNYLVVYLCMTFSDWLQGAYVYVLYESYGYEIETISRLFIFGFFSSMIFGTIIGSLSDKLGRKKICLTFVVLYALACLTKHSSNLVVLMIGRFFSGIATSILSSVFESWMIYEHNNAKFDPSWIGDTFYQQTFANGIIAILSGFVSNFLYDIIGSPVAPFDCAIIFLVIGGAIIYYNWNENYGDTTGDWKKNFIRGYEVIRTDKKVLCVAISQSFFEAAMYIFVLMWTPTLQQAYWDGVKQLDIGYVFAAFMISVMIGSSIFKIFYSNASSQKSFTNASRFSSVEFILLIVFITAIVSFIIPIFFSSFTPILLSFLVFEACVGVFWPAISTMKSMYIPEDVRSTVMNYIRIPTNFLVVLSLYYVNSISQFEVCCGLLLVSVTSQYYLFKYHMADDTKPNFTSQDNV</sequence>
<dbReference type="InterPro" id="IPR008509">
    <property type="entry name" value="MOT2/MFSD5"/>
</dbReference>
<dbReference type="Pfam" id="PF05631">
    <property type="entry name" value="MFS_5"/>
    <property type="match status" value="1"/>
</dbReference>
<feature type="transmembrane region" description="Helical" evidence="12">
    <location>
        <begin position="6"/>
        <end position="23"/>
    </location>
</feature>
<evidence type="ECO:0000256" key="11">
    <source>
        <dbReference type="ARBA" id="ARBA00032555"/>
    </source>
</evidence>
<feature type="transmembrane region" description="Helical" evidence="12">
    <location>
        <begin position="256"/>
        <end position="274"/>
    </location>
</feature>
<comment type="function">
    <text evidence="1">Mediates high-affinity intracellular uptake of the rare oligo-element molybdenum.</text>
</comment>
<evidence type="ECO:0000256" key="12">
    <source>
        <dbReference type="SAM" id="Phobius"/>
    </source>
</evidence>
<feature type="transmembrane region" description="Helical" evidence="12">
    <location>
        <begin position="206"/>
        <end position="226"/>
    </location>
</feature>
<feature type="transmembrane region" description="Helical" evidence="12">
    <location>
        <begin position="85"/>
        <end position="103"/>
    </location>
</feature>
<comment type="subcellular location">
    <subcellularLocation>
        <location evidence="2">Cell membrane</location>
        <topology evidence="2">Multi-pass membrane protein</topology>
    </subcellularLocation>
</comment>
<dbReference type="GO" id="GO:0015098">
    <property type="term" value="F:molybdate ion transmembrane transporter activity"/>
    <property type="evidence" value="ECO:0007669"/>
    <property type="project" value="InterPro"/>
</dbReference>
<dbReference type="VEuPathDB" id="AmoebaDB:NAEGRDRAFT_78588"/>
<keyword evidence="4" id="KW-0813">Transport</keyword>
<name>D2V4Q2_NAEGR</name>
<gene>
    <name evidence="13" type="ORF">NAEGRDRAFT_78588</name>
</gene>
<evidence type="ECO:0000256" key="8">
    <source>
        <dbReference type="ARBA" id="ARBA00023065"/>
    </source>
</evidence>
<evidence type="ECO:0000256" key="1">
    <source>
        <dbReference type="ARBA" id="ARBA00003019"/>
    </source>
</evidence>
<dbReference type="EMBL" id="GG738852">
    <property type="protein sequence ID" value="EFC48142.1"/>
    <property type="molecule type" value="Genomic_DNA"/>
</dbReference>
<dbReference type="CDD" id="cd17487">
    <property type="entry name" value="MFS_MFSD5_like"/>
    <property type="match status" value="1"/>
</dbReference>
<evidence type="ECO:0000256" key="2">
    <source>
        <dbReference type="ARBA" id="ARBA00004651"/>
    </source>
</evidence>
<accession>D2V4Q2</accession>
<feature type="transmembrane region" description="Helical" evidence="12">
    <location>
        <begin position="115"/>
        <end position="133"/>
    </location>
</feature>
<dbReference type="KEGG" id="ngr:NAEGRDRAFT_78588"/>
<feature type="transmembrane region" description="Helical" evidence="12">
    <location>
        <begin position="54"/>
        <end position="73"/>
    </location>
</feature>
<reference evidence="13 14" key="1">
    <citation type="journal article" date="2010" name="Cell">
        <title>The genome of Naegleria gruberi illuminates early eukaryotic versatility.</title>
        <authorList>
            <person name="Fritz-Laylin L.K."/>
            <person name="Prochnik S.E."/>
            <person name="Ginger M.L."/>
            <person name="Dacks J.B."/>
            <person name="Carpenter M.L."/>
            <person name="Field M.C."/>
            <person name="Kuo A."/>
            <person name="Paredez A."/>
            <person name="Chapman J."/>
            <person name="Pham J."/>
            <person name="Shu S."/>
            <person name="Neupane R."/>
            <person name="Cipriano M."/>
            <person name="Mancuso J."/>
            <person name="Tu H."/>
            <person name="Salamov A."/>
            <person name="Lindquist E."/>
            <person name="Shapiro H."/>
            <person name="Lucas S."/>
            <person name="Grigoriev I.V."/>
            <person name="Cande W.Z."/>
            <person name="Fulton C."/>
            <person name="Rokhsar D.S."/>
            <person name="Dawson S.C."/>
        </authorList>
    </citation>
    <scope>NUCLEOTIDE SEQUENCE [LARGE SCALE GENOMIC DNA]</scope>
    <source>
        <strain evidence="13 14">NEG-M</strain>
    </source>
</reference>
<evidence type="ECO:0000256" key="3">
    <source>
        <dbReference type="ARBA" id="ARBA00021242"/>
    </source>
</evidence>
<evidence type="ECO:0000256" key="10">
    <source>
        <dbReference type="ARBA" id="ARBA00030646"/>
    </source>
</evidence>
<protein>
    <recommendedName>
        <fullName evidence="3">Molybdate-anion transporter</fullName>
    </recommendedName>
    <alternativeName>
        <fullName evidence="10">Major facilitator superfamily domain-containing protein 5</fullName>
    </alternativeName>
    <alternativeName>
        <fullName evidence="11">Molybdate transporter 2 homolog</fullName>
    </alternativeName>
</protein>
<keyword evidence="9 12" id="KW-0472">Membrane</keyword>
<dbReference type="STRING" id="5762.D2V4Q2"/>
<feature type="transmembrane region" description="Helical" evidence="12">
    <location>
        <begin position="336"/>
        <end position="355"/>
    </location>
</feature>
<dbReference type="Gene3D" id="1.20.1250.20">
    <property type="entry name" value="MFS general substrate transporter like domains"/>
    <property type="match status" value="1"/>
</dbReference>
<feature type="transmembrane region" description="Helical" evidence="12">
    <location>
        <begin position="361"/>
        <end position="382"/>
    </location>
</feature>
<evidence type="ECO:0000313" key="14">
    <source>
        <dbReference type="Proteomes" id="UP000006671"/>
    </source>
</evidence>
<dbReference type="GO" id="GO:0006811">
    <property type="term" value="P:monoatomic ion transport"/>
    <property type="evidence" value="ECO:0007669"/>
    <property type="project" value="UniProtKB-KW"/>
</dbReference>
<dbReference type="GO" id="GO:0005886">
    <property type="term" value="C:plasma membrane"/>
    <property type="evidence" value="ECO:0007669"/>
    <property type="project" value="UniProtKB-SubCell"/>
</dbReference>
<keyword evidence="7 12" id="KW-1133">Transmembrane helix</keyword>
<dbReference type="Proteomes" id="UP000006671">
    <property type="component" value="Unassembled WGS sequence"/>
</dbReference>
<keyword evidence="5" id="KW-1003">Cell membrane</keyword>
<dbReference type="PANTHER" id="PTHR23516">
    <property type="entry name" value="SAM (S-ADENOSYL METHIONINE) TRANSPORTER"/>
    <property type="match status" value="1"/>
</dbReference>
<dbReference type="InParanoid" id="D2V4Q2"/>
<organism evidence="14">
    <name type="scientific">Naegleria gruberi</name>
    <name type="common">Amoeba</name>
    <dbReference type="NCBI Taxonomy" id="5762"/>
    <lineage>
        <taxon>Eukaryota</taxon>
        <taxon>Discoba</taxon>
        <taxon>Heterolobosea</taxon>
        <taxon>Tetramitia</taxon>
        <taxon>Eutetramitia</taxon>
        <taxon>Vahlkampfiidae</taxon>
        <taxon>Naegleria</taxon>
    </lineage>
</organism>
<dbReference type="RefSeq" id="XP_002680886.1">
    <property type="nucleotide sequence ID" value="XM_002680840.1"/>
</dbReference>
<proteinExistence type="predicted"/>
<keyword evidence="8" id="KW-0406">Ion transport</keyword>
<evidence type="ECO:0000256" key="6">
    <source>
        <dbReference type="ARBA" id="ARBA00022692"/>
    </source>
</evidence>
<feature type="transmembrane region" description="Helical" evidence="12">
    <location>
        <begin position="294"/>
        <end position="316"/>
    </location>
</feature>
<keyword evidence="14" id="KW-1185">Reference proteome</keyword>
<keyword evidence="6 12" id="KW-0812">Transmembrane</keyword>
<dbReference type="GeneID" id="8860517"/>
<evidence type="ECO:0000256" key="4">
    <source>
        <dbReference type="ARBA" id="ARBA00022448"/>
    </source>
</evidence>
<dbReference type="InterPro" id="IPR036259">
    <property type="entry name" value="MFS_trans_sf"/>
</dbReference>